<reference evidence="2" key="2">
    <citation type="submission" date="2021-04" db="EMBL/GenBank/DDBJ databases">
        <authorList>
            <person name="Podell S."/>
        </authorList>
    </citation>
    <scope>NUCLEOTIDE SEQUENCE</scope>
    <source>
        <strain evidence="2">Hildebrandi</strain>
    </source>
</reference>
<evidence type="ECO:0000313" key="3">
    <source>
        <dbReference type="Proteomes" id="UP000693970"/>
    </source>
</evidence>
<gene>
    <name evidence="2" type="ORF">IV203_030928</name>
</gene>
<feature type="transmembrane region" description="Helical" evidence="1">
    <location>
        <begin position="61"/>
        <end position="80"/>
    </location>
</feature>
<name>A0A9K3Q2M6_9STRA</name>
<accession>A0A9K3Q2M6</accession>
<keyword evidence="3" id="KW-1185">Reference proteome</keyword>
<dbReference type="EMBL" id="JAGRRH010000006">
    <property type="protein sequence ID" value="KAG7368185.1"/>
    <property type="molecule type" value="Genomic_DNA"/>
</dbReference>
<feature type="transmembrane region" description="Helical" evidence="1">
    <location>
        <begin position="101"/>
        <end position="119"/>
    </location>
</feature>
<keyword evidence="1" id="KW-0812">Transmembrane</keyword>
<protein>
    <submittedName>
        <fullName evidence="2">Uncharacterized protein</fullName>
    </submittedName>
</protein>
<sequence>MSSLPQSYQMAHTFLKRAVQLVAVYGLGMVVAGEQLAIPIFDAFGFGPSSRGLNRTGTDYVVFAFGVLGSVLVGWMSLIGSMVELAGAENDASIRAKARRSLIMSTGIWFLFDTTFSLGKGEVTHAMFNIPFATLLGGPLYVMHKNDTVDKNKSI</sequence>
<evidence type="ECO:0000256" key="1">
    <source>
        <dbReference type="SAM" id="Phobius"/>
    </source>
</evidence>
<reference evidence="2" key="1">
    <citation type="journal article" date="2021" name="Sci. Rep.">
        <title>Diploid genomic architecture of Nitzschia inconspicua, an elite biomass production diatom.</title>
        <authorList>
            <person name="Oliver A."/>
            <person name="Podell S."/>
            <person name="Pinowska A."/>
            <person name="Traller J.C."/>
            <person name="Smith S.R."/>
            <person name="McClure R."/>
            <person name="Beliaev A."/>
            <person name="Bohutskyi P."/>
            <person name="Hill E.A."/>
            <person name="Rabines A."/>
            <person name="Zheng H."/>
            <person name="Allen L.Z."/>
            <person name="Kuo A."/>
            <person name="Grigoriev I.V."/>
            <person name="Allen A.E."/>
            <person name="Hazlebeck D."/>
            <person name="Allen E.E."/>
        </authorList>
    </citation>
    <scope>NUCLEOTIDE SEQUENCE</scope>
    <source>
        <strain evidence="2">Hildebrandi</strain>
    </source>
</reference>
<feature type="transmembrane region" description="Helical" evidence="1">
    <location>
        <begin position="21"/>
        <end position="41"/>
    </location>
</feature>
<keyword evidence="1" id="KW-0472">Membrane</keyword>
<dbReference type="OrthoDB" id="50439at2759"/>
<feature type="transmembrane region" description="Helical" evidence="1">
    <location>
        <begin position="125"/>
        <end position="143"/>
    </location>
</feature>
<keyword evidence="1" id="KW-1133">Transmembrane helix</keyword>
<proteinExistence type="predicted"/>
<comment type="caution">
    <text evidence="2">The sequence shown here is derived from an EMBL/GenBank/DDBJ whole genome shotgun (WGS) entry which is preliminary data.</text>
</comment>
<dbReference type="Proteomes" id="UP000693970">
    <property type="component" value="Unassembled WGS sequence"/>
</dbReference>
<organism evidence="2 3">
    <name type="scientific">Nitzschia inconspicua</name>
    <dbReference type="NCBI Taxonomy" id="303405"/>
    <lineage>
        <taxon>Eukaryota</taxon>
        <taxon>Sar</taxon>
        <taxon>Stramenopiles</taxon>
        <taxon>Ochrophyta</taxon>
        <taxon>Bacillariophyta</taxon>
        <taxon>Bacillariophyceae</taxon>
        <taxon>Bacillariophycidae</taxon>
        <taxon>Bacillariales</taxon>
        <taxon>Bacillariaceae</taxon>
        <taxon>Nitzschia</taxon>
    </lineage>
</organism>
<dbReference type="AlphaFoldDB" id="A0A9K3Q2M6"/>
<evidence type="ECO:0000313" key="2">
    <source>
        <dbReference type="EMBL" id="KAG7368185.1"/>
    </source>
</evidence>